<evidence type="ECO:0000313" key="2">
    <source>
        <dbReference type="Proteomes" id="UP001152795"/>
    </source>
</evidence>
<dbReference type="InterPro" id="IPR008042">
    <property type="entry name" value="Retrotrans_Pao"/>
</dbReference>
<comment type="caution">
    <text evidence="1">The sequence shown here is derived from an EMBL/GenBank/DDBJ whole genome shotgun (WGS) entry which is preliminary data.</text>
</comment>
<reference evidence="1" key="1">
    <citation type="submission" date="2020-04" db="EMBL/GenBank/DDBJ databases">
        <authorList>
            <person name="Alioto T."/>
            <person name="Alioto T."/>
            <person name="Gomez Garrido J."/>
        </authorList>
    </citation>
    <scope>NUCLEOTIDE SEQUENCE</scope>
    <source>
        <strain evidence="1">A484AB</strain>
    </source>
</reference>
<dbReference type="EMBL" id="CACRXK020003919">
    <property type="protein sequence ID" value="CAB4000761.1"/>
    <property type="molecule type" value="Genomic_DNA"/>
</dbReference>
<accession>A0A7D9I9D0</accession>
<dbReference type="InterPro" id="IPR001878">
    <property type="entry name" value="Znf_CCHC"/>
</dbReference>
<evidence type="ECO:0000313" key="1">
    <source>
        <dbReference type="EMBL" id="CAB4000761.1"/>
    </source>
</evidence>
<dbReference type="Proteomes" id="UP001152795">
    <property type="component" value="Unassembled WGS sequence"/>
</dbReference>
<sequence length="712" mass="81008">MYATALKILKEQFGQPSTIVRSLVNQLTKGDKIQRNDRRTLRELSIDLVNCVATMHQVKYFADVNASDNLRKIVMRLPDYLIQKWKSVVIDIREKQRSPTIEDISTFLRKQVKAEFDPDFGDMSLKPPKYDPRKGEARERHRINAAQRNEHSKALKCYVCNEDHKVIECPTLADSTVPERFNLAREARLCFSCLNKGHMMRDCRLKKKCEKNGCTRLHHQLLHEEPGTMSGISSVLDKGSILPVVRVCFRAPNSRTREGNVLIDSSAGTTVIRKDFARSLGLQGKREKIDLAVVGGERVEQPQSRRVTFSISALNRAKEHRIEAHKIEKTVLSVPRVQFSHLHAEDEVHQGSQFEPVGKRTKLGWFVISSDSSQKTSKIAMSPDDRRAIELMENSCKQQGGRYIIGLPWKKDKNLLPNNYSLAEKRLFSLERSLKRNDVKASLYNQVMNEYERNGWSRQLSQEEEEAKDKPSPDMASYVMIKIANENESQCPQAAVILKRDRYMDDLIHSTSTQEEAEKSKSEVDDMLATGSFKIKEWFVSSSVQEMQAENISSPEEENHDFKDNVIGVNSECTTTKNANLDGEEVTIKARVALQEIWKAKKYEWDDPLGRPTEEMRTLCATAYGAVAYLLWATTEGPKVNLIASRVRVAPLRQATIPRLELMAALVASRLASTIYNEFKTKPAVVKLWSDSKIVLHWLQSDSALLKAFVGV</sequence>
<dbReference type="AlphaFoldDB" id="A0A7D9I9D0"/>
<dbReference type="Gene3D" id="4.10.60.10">
    <property type="entry name" value="Zinc finger, CCHC-type"/>
    <property type="match status" value="1"/>
</dbReference>
<name>A0A7D9I9D0_PARCT</name>
<organism evidence="1 2">
    <name type="scientific">Paramuricea clavata</name>
    <name type="common">Red gorgonian</name>
    <name type="synonym">Violescent sea-whip</name>
    <dbReference type="NCBI Taxonomy" id="317549"/>
    <lineage>
        <taxon>Eukaryota</taxon>
        <taxon>Metazoa</taxon>
        <taxon>Cnidaria</taxon>
        <taxon>Anthozoa</taxon>
        <taxon>Octocorallia</taxon>
        <taxon>Malacalcyonacea</taxon>
        <taxon>Plexauridae</taxon>
        <taxon>Paramuricea</taxon>
    </lineage>
</organism>
<dbReference type="OrthoDB" id="8052806at2759"/>
<dbReference type="Pfam" id="PF05380">
    <property type="entry name" value="Peptidase_A17"/>
    <property type="match status" value="1"/>
</dbReference>
<dbReference type="PANTHER" id="PTHR47331">
    <property type="entry name" value="PHD-TYPE DOMAIN-CONTAINING PROTEIN"/>
    <property type="match status" value="1"/>
</dbReference>
<dbReference type="PROSITE" id="PS50158">
    <property type="entry name" value="ZF_CCHC"/>
    <property type="match status" value="1"/>
</dbReference>
<dbReference type="GO" id="GO:0008270">
    <property type="term" value="F:zinc ion binding"/>
    <property type="evidence" value="ECO:0007669"/>
    <property type="project" value="InterPro"/>
</dbReference>
<keyword evidence="2" id="KW-1185">Reference proteome</keyword>
<dbReference type="SMART" id="SM00343">
    <property type="entry name" value="ZnF_C2HC"/>
    <property type="match status" value="2"/>
</dbReference>
<protein>
    <submittedName>
        <fullName evidence="1">Transcription factor COE1</fullName>
    </submittedName>
</protein>
<gene>
    <name evidence="1" type="ORF">PACLA_8A034797</name>
</gene>
<dbReference type="GO" id="GO:0003676">
    <property type="term" value="F:nucleic acid binding"/>
    <property type="evidence" value="ECO:0007669"/>
    <property type="project" value="InterPro"/>
</dbReference>
<proteinExistence type="predicted"/>
<dbReference type="PANTHER" id="PTHR47331:SF1">
    <property type="entry name" value="GAG-LIKE PROTEIN"/>
    <property type="match status" value="1"/>
</dbReference>